<dbReference type="InterPro" id="IPR052709">
    <property type="entry name" value="Transposase-MT_Hybrid"/>
</dbReference>
<name>A0A4C1S9Z5_EUMVA</name>
<evidence type="ECO:0000313" key="1">
    <source>
        <dbReference type="EMBL" id="GBO99042.1"/>
    </source>
</evidence>
<keyword evidence="1" id="KW-0489">Methyltransferase</keyword>
<protein>
    <submittedName>
        <fullName evidence="1">Histone-lysine N-methyltransferase SETMAR</fullName>
    </submittedName>
</protein>
<organism evidence="1 2">
    <name type="scientific">Eumeta variegata</name>
    <name type="common">Bagworm moth</name>
    <name type="synonym">Eumeta japonica</name>
    <dbReference type="NCBI Taxonomy" id="151549"/>
    <lineage>
        <taxon>Eukaryota</taxon>
        <taxon>Metazoa</taxon>
        <taxon>Ecdysozoa</taxon>
        <taxon>Arthropoda</taxon>
        <taxon>Hexapoda</taxon>
        <taxon>Insecta</taxon>
        <taxon>Pterygota</taxon>
        <taxon>Neoptera</taxon>
        <taxon>Endopterygota</taxon>
        <taxon>Lepidoptera</taxon>
        <taxon>Glossata</taxon>
        <taxon>Ditrysia</taxon>
        <taxon>Tineoidea</taxon>
        <taxon>Psychidae</taxon>
        <taxon>Oiketicinae</taxon>
        <taxon>Eumeta</taxon>
    </lineage>
</organism>
<dbReference type="InterPro" id="IPR036397">
    <property type="entry name" value="RNaseH_sf"/>
</dbReference>
<dbReference type="Gene3D" id="3.30.420.10">
    <property type="entry name" value="Ribonuclease H-like superfamily/Ribonuclease H"/>
    <property type="match status" value="1"/>
</dbReference>
<keyword evidence="2" id="KW-1185">Reference proteome</keyword>
<dbReference type="Proteomes" id="UP000299102">
    <property type="component" value="Unassembled WGS sequence"/>
</dbReference>
<dbReference type="STRING" id="151549.A0A4C1S9Z5"/>
<reference evidence="1 2" key="1">
    <citation type="journal article" date="2019" name="Commun. Biol.">
        <title>The bagworm genome reveals a unique fibroin gene that provides high tensile strength.</title>
        <authorList>
            <person name="Kono N."/>
            <person name="Nakamura H."/>
            <person name="Ohtoshi R."/>
            <person name="Tomita M."/>
            <person name="Numata K."/>
            <person name="Arakawa K."/>
        </authorList>
    </citation>
    <scope>NUCLEOTIDE SEQUENCE [LARGE SCALE GENOMIC DNA]</scope>
</reference>
<accession>A0A4C1S9Z5</accession>
<dbReference type="GO" id="GO:0032259">
    <property type="term" value="P:methylation"/>
    <property type="evidence" value="ECO:0007669"/>
    <property type="project" value="UniProtKB-KW"/>
</dbReference>
<keyword evidence="1" id="KW-0808">Transferase</keyword>
<proteinExistence type="predicted"/>
<dbReference type="PANTHER" id="PTHR46060">
    <property type="entry name" value="MARINER MOS1 TRANSPOSASE-LIKE PROTEIN"/>
    <property type="match status" value="1"/>
</dbReference>
<dbReference type="GO" id="GO:0008168">
    <property type="term" value="F:methyltransferase activity"/>
    <property type="evidence" value="ECO:0007669"/>
    <property type="project" value="UniProtKB-KW"/>
</dbReference>
<dbReference type="GO" id="GO:0003676">
    <property type="term" value="F:nucleic acid binding"/>
    <property type="evidence" value="ECO:0007669"/>
    <property type="project" value="InterPro"/>
</dbReference>
<dbReference type="OrthoDB" id="10042427at2759"/>
<dbReference type="PANTHER" id="PTHR46060:SF3">
    <property type="entry name" value="PROTEIN GVQW3"/>
    <property type="match status" value="1"/>
</dbReference>
<dbReference type="EMBL" id="BGZK01000002">
    <property type="protein sequence ID" value="GBO99042.1"/>
    <property type="molecule type" value="Genomic_DNA"/>
</dbReference>
<dbReference type="AlphaFoldDB" id="A0A4C1S9Z5"/>
<comment type="caution">
    <text evidence="1">The sequence shown here is derived from an EMBL/GenBank/DDBJ whole genome shotgun (WGS) entry which is preliminary data.</text>
</comment>
<sequence>MCLPEIFKEMRKNNRQRRIIIQHDNTNYHTSVETTRFLESQKIGLTGRLPYSSNLTPKAFYLFPSVKNELRGQRFLSREEAVDAFKMQVLEIPQSEWKKCYKNWFQRTQKCIDHYG</sequence>
<evidence type="ECO:0000313" key="2">
    <source>
        <dbReference type="Proteomes" id="UP000299102"/>
    </source>
</evidence>
<gene>
    <name evidence="1" type="primary">SETMAR</name>
    <name evidence="1" type="ORF">EVAR_398_1</name>
</gene>